<organism evidence="1 2">
    <name type="scientific">Suillus luteus UH-Slu-Lm8-n1</name>
    <dbReference type="NCBI Taxonomy" id="930992"/>
    <lineage>
        <taxon>Eukaryota</taxon>
        <taxon>Fungi</taxon>
        <taxon>Dikarya</taxon>
        <taxon>Basidiomycota</taxon>
        <taxon>Agaricomycotina</taxon>
        <taxon>Agaricomycetes</taxon>
        <taxon>Agaricomycetidae</taxon>
        <taxon>Boletales</taxon>
        <taxon>Suillineae</taxon>
        <taxon>Suillaceae</taxon>
        <taxon>Suillus</taxon>
    </lineage>
</organism>
<accession>A0A0D0B0R6</accession>
<proteinExistence type="predicted"/>
<evidence type="ECO:0000313" key="1">
    <source>
        <dbReference type="EMBL" id="KIK40142.1"/>
    </source>
</evidence>
<dbReference type="EMBL" id="KN835314">
    <property type="protein sequence ID" value="KIK40142.1"/>
    <property type="molecule type" value="Genomic_DNA"/>
</dbReference>
<reference evidence="1 2" key="1">
    <citation type="submission" date="2014-04" db="EMBL/GenBank/DDBJ databases">
        <authorList>
            <consortium name="DOE Joint Genome Institute"/>
            <person name="Kuo A."/>
            <person name="Ruytinx J."/>
            <person name="Rineau F."/>
            <person name="Colpaert J."/>
            <person name="Kohler A."/>
            <person name="Nagy L.G."/>
            <person name="Floudas D."/>
            <person name="Copeland A."/>
            <person name="Barry K.W."/>
            <person name="Cichocki N."/>
            <person name="Veneault-Fourrey C."/>
            <person name="LaButti K."/>
            <person name="Lindquist E.A."/>
            <person name="Lipzen A."/>
            <person name="Lundell T."/>
            <person name="Morin E."/>
            <person name="Murat C."/>
            <person name="Sun H."/>
            <person name="Tunlid A."/>
            <person name="Henrissat B."/>
            <person name="Grigoriev I.V."/>
            <person name="Hibbett D.S."/>
            <person name="Martin F."/>
            <person name="Nordberg H.P."/>
            <person name="Cantor M.N."/>
            <person name="Hua S.X."/>
        </authorList>
    </citation>
    <scope>NUCLEOTIDE SEQUENCE [LARGE SCALE GENOMIC DNA]</scope>
    <source>
        <strain evidence="1 2">UH-Slu-Lm8-n1</strain>
    </source>
</reference>
<dbReference type="HOGENOM" id="CLU_2869137_0_0_1"/>
<name>A0A0D0B0R6_9AGAM</name>
<protein>
    <submittedName>
        <fullName evidence="1">Unplaced genomic scaffold CY34scaffold_183, whole genome shotgun sequence</fullName>
    </submittedName>
</protein>
<dbReference type="InParanoid" id="A0A0D0B0R6"/>
<dbReference type="AlphaFoldDB" id="A0A0D0B0R6"/>
<sequence>MVRSKSGHRDSLNGCCIYTFGCCTISGRPTRSVFGYSTGCTSRIETWVKPRLSYTTVLALGPGT</sequence>
<evidence type="ECO:0000313" key="2">
    <source>
        <dbReference type="Proteomes" id="UP000054485"/>
    </source>
</evidence>
<gene>
    <name evidence="1" type="ORF">CY34DRAFT_807510</name>
</gene>
<reference evidence="2" key="2">
    <citation type="submission" date="2015-01" db="EMBL/GenBank/DDBJ databases">
        <title>Evolutionary Origins and Diversification of the Mycorrhizal Mutualists.</title>
        <authorList>
            <consortium name="DOE Joint Genome Institute"/>
            <consortium name="Mycorrhizal Genomics Consortium"/>
            <person name="Kohler A."/>
            <person name="Kuo A."/>
            <person name="Nagy L.G."/>
            <person name="Floudas D."/>
            <person name="Copeland A."/>
            <person name="Barry K.W."/>
            <person name="Cichocki N."/>
            <person name="Veneault-Fourrey C."/>
            <person name="LaButti K."/>
            <person name="Lindquist E.A."/>
            <person name="Lipzen A."/>
            <person name="Lundell T."/>
            <person name="Morin E."/>
            <person name="Murat C."/>
            <person name="Riley R."/>
            <person name="Ohm R."/>
            <person name="Sun H."/>
            <person name="Tunlid A."/>
            <person name="Henrissat B."/>
            <person name="Grigoriev I.V."/>
            <person name="Hibbett D.S."/>
            <person name="Martin F."/>
        </authorList>
    </citation>
    <scope>NUCLEOTIDE SEQUENCE [LARGE SCALE GENOMIC DNA]</scope>
    <source>
        <strain evidence="2">UH-Slu-Lm8-n1</strain>
    </source>
</reference>
<keyword evidence="2" id="KW-1185">Reference proteome</keyword>
<dbReference type="Proteomes" id="UP000054485">
    <property type="component" value="Unassembled WGS sequence"/>
</dbReference>